<comment type="catalytic activity">
    <reaction evidence="16 18">
        <text>N-acetyl-alpha-D-glucosamine 1-phosphate + UTP + H(+) = UDP-N-acetyl-alpha-D-glucosamine + diphosphate</text>
        <dbReference type="Rhea" id="RHEA:13509"/>
        <dbReference type="ChEBI" id="CHEBI:15378"/>
        <dbReference type="ChEBI" id="CHEBI:33019"/>
        <dbReference type="ChEBI" id="CHEBI:46398"/>
        <dbReference type="ChEBI" id="CHEBI:57705"/>
        <dbReference type="ChEBI" id="CHEBI:57776"/>
        <dbReference type="EC" id="2.7.7.23"/>
    </reaction>
</comment>
<keyword evidence="5 18" id="KW-0808">Transferase</keyword>
<evidence type="ECO:0000256" key="7">
    <source>
        <dbReference type="ARBA" id="ARBA00022723"/>
    </source>
</evidence>
<keyword evidence="7 18" id="KW-0479">Metal-binding</keyword>
<feature type="binding site" evidence="18">
    <location>
        <position position="172"/>
    </location>
    <ligand>
        <name>UDP-N-acetyl-alpha-D-glucosamine</name>
        <dbReference type="ChEBI" id="CHEBI:57705"/>
    </ligand>
</feature>
<evidence type="ECO:0000256" key="16">
    <source>
        <dbReference type="ARBA" id="ARBA00048493"/>
    </source>
</evidence>
<dbReference type="EC" id="2.7.7.23" evidence="18"/>
<comment type="caution">
    <text evidence="18">Lacks conserved residue(s) required for the propagation of feature annotation.</text>
</comment>
<dbReference type="UniPathway" id="UPA00113">
    <property type="reaction ID" value="UER00532"/>
</dbReference>
<evidence type="ECO:0000256" key="12">
    <source>
        <dbReference type="ARBA" id="ARBA00023268"/>
    </source>
</evidence>
<feature type="binding site" evidence="18">
    <location>
        <position position="368"/>
    </location>
    <ligand>
        <name>UDP-N-acetyl-alpha-D-glucosamine</name>
        <dbReference type="ChEBI" id="CHEBI:57705"/>
    </ligand>
</feature>
<feature type="binding site" evidence="18">
    <location>
        <position position="335"/>
    </location>
    <ligand>
        <name>UDP-N-acetyl-alpha-D-glucosamine</name>
        <dbReference type="ChEBI" id="CHEBI:57705"/>
    </ligand>
</feature>
<dbReference type="UniPathway" id="UPA00973"/>
<evidence type="ECO:0000256" key="8">
    <source>
        <dbReference type="ARBA" id="ARBA00022737"/>
    </source>
</evidence>
<evidence type="ECO:0000256" key="9">
    <source>
        <dbReference type="ARBA" id="ARBA00022842"/>
    </source>
</evidence>
<evidence type="ECO:0000256" key="1">
    <source>
        <dbReference type="ARBA" id="ARBA00004496"/>
    </source>
</evidence>
<keyword evidence="11 18" id="KW-0573">Peptidoglycan synthesis</keyword>
<protein>
    <recommendedName>
        <fullName evidence="18">Bifunctional protein GlmU</fullName>
    </recommendedName>
    <domain>
        <recommendedName>
            <fullName evidence="18">UDP-N-acetylglucosamine pyrophosphorylase</fullName>
            <ecNumber evidence="18">2.7.7.23</ecNumber>
        </recommendedName>
        <alternativeName>
            <fullName evidence="18">N-acetylglucosamine-1-phosphate uridyltransferase</fullName>
        </alternativeName>
    </domain>
    <domain>
        <recommendedName>
            <fullName evidence="18">Glucosamine-1-phosphate N-acetyltransferase</fullName>
            <ecNumber evidence="18">2.3.1.157</ecNumber>
        </recommendedName>
    </domain>
</protein>
<comment type="function">
    <text evidence="17 18">Catalyzes the last two sequential reactions in the de novo biosynthetic pathway for UDP-N-acetylglucosamine (UDP-GlcNAc). The C-terminal domain catalyzes the transfer of acetyl group from acetyl coenzyme A to glucosamine-1-phosphate (GlcN-1-P) to produce N-acetylglucosamine-1-phosphate (GlcNAc-1-P), which is converted into UDP-GlcNAc by the transfer of uridine 5-monophosphate (from uridine 5-triphosphate), a reaction catalyzed by the N-terminal domain.</text>
</comment>
<feature type="binding site" evidence="18">
    <location>
        <position position="23"/>
    </location>
    <ligand>
        <name>UDP-N-acetyl-alpha-D-glucosamine</name>
        <dbReference type="ChEBI" id="CHEBI:57705"/>
    </ligand>
</feature>
<dbReference type="GO" id="GO:0019134">
    <property type="term" value="F:glucosamine-1-phosphate N-acetyltransferase activity"/>
    <property type="evidence" value="ECO:0007669"/>
    <property type="project" value="UniProtKB-UniRule"/>
</dbReference>
<dbReference type="HAMAP" id="MF_01631">
    <property type="entry name" value="GlmU"/>
    <property type="match status" value="1"/>
</dbReference>
<dbReference type="PANTHER" id="PTHR43584">
    <property type="entry name" value="NUCLEOTIDYL TRANSFERASE"/>
    <property type="match status" value="1"/>
</dbReference>
<evidence type="ECO:0000313" key="21">
    <source>
        <dbReference type="Proteomes" id="UP000320585"/>
    </source>
</evidence>
<feature type="binding site" evidence="18">
    <location>
        <position position="442"/>
    </location>
    <ligand>
        <name>acetyl-CoA</name>
        <dbReference type="ChEBI" id="CHEBI:57288"/>
    </ligand>
</feature>
<name>A0A8D5A687_9FIRM</name>
<dbReference type="EMBL" id="AP019697">
    <property type="protein sequence ID" value="BBK25240.1"/>
    <property type="molecule type" value="Genomic_DNA"/>
</dbReference>
<feature type="binding site" evidence="18">
    <location>
        <position position="425"/>
    </location>
    <ligand>
        <name>acetyl-CoA</name>
        <dbReference type="ChEBI" id="CHEBI:57288"/>
    </ligand>
</feature>
<dbReference type="GeneID" id="92716393"/>
<dbReference type="NCBIfam" id="NF010934">
    <property type="entry name" value="PRK14354.1"/>
    <property type="match status" value="1"/>
</dbReference>
<evidence type="ECO:0000256" key="17">
    <source>
        <dbReference type="ARBA" id="ARBA00049628"/>
    </source>
</evidence>
<keyword evidence="8 18" id="KW-0677">Repeat</keyword>
<comment type="catalytic activity">
    <reaction evidence="15 18">
        <text>alpha-D-glucosamine 1-phosphate + acetyl-CoA = N-acetyl-alpha-D-glucosamine 1-phosphate + CoA + H(+)</text>
        <dbReference type="Rhea" id="RHEA:13725"/>
        <dbReference type="ChEBI" id="CHEBI:15378"/>
        <dbReference type="ChEBI" id="CHEBI:57287"/>
        <dbReference type="ChEBI" id="CHEBI:57288"/>
        <dbReference type="ChEBI" id="CHEBI:57776"/>
        <dbReference type="ChEBI" id="CHEBI:58516"/>
        <dbReference type="EC" id="2.3.1.157"/>
    </reaction>
</comment>
<comment type="pathway">
    <text evidence="18">Nucleotide-sugar biosynthesis; UDP-N-acetyl-alpha-D-glucosamine biosynthesis; UDP-N-acetyl-alpha-D-glucosamine from N-acetyl-alpha-D-glucosamine 1-phosphate: step 1/1.</text>
</comment>
<dbReference type="AlphaFoldDB" id="A0A8D5A687"/>
<evidence type="ECO:0000256" key="4">
    <source>
        <dbReference type="ARBA" id="ARBA00022490"/>
    </source>
</evidence>
<dbReference type="InterPro" id="IPR001451">
    <property type="entry name" value="Hexapep"/>
</dbReference>
<comment type="pathway">
    <text evidence="18">Nucleotide-sugar biosynthesis; UDP-N-acetyl-alpha-D-glucosamine biosynthesis; N-acetyl-alpha-D-glucosamine 1-phosphate from alpha-D-glucosamine 6-phosphate (route II): step 2/2.</text>
</comment>
<dbReference type="Pfam" id="PF00132">
    <property type="entry name" value="Hexapep"/>
    <property type="match status" value="1"/>
</dbReference>
<evidence type="ECO:0000256" key="6">
    <source>
        <dbReference type="ARBA" id="ARBA00022695"/>
    </source>
</evidence>
<dbReference type="InterPro" id="IPR038009">
    <property type="entry name" value="GlmU_C_LbH"/>
</dbReference>
<proteinExistence type="inferred from homology"/>
<feature type="binding site" evidence="18">
    <location>
        <position position="142"/>
    </location>
    <ligand>
        <name>UDP-N-acetyl-alpha-D-glucosamine</name>
        <dbReference type="ChEBI" id="CHEBI:57705"/>
    </ligand>
</feature>
<evidence type="ECO:0000256" key="13">
    <source>
        <dbReference type="ARBA" id="ARBA00023315"/>
    </source>
</evidence>
<gene>
    <name evidence="18 20" type="primary">glmU</name>
    <name evidence="20" type="ORF">Dia5BBH33_11750</name>
</gene>
<evidence type="ECO:0000256" key="15">
    <source>
        <dbReference type="ARBA" id="ARBA00048247"/>
    </source>
</evidence>
<dbReference type="CDD" id="cd02540">
    <property type="entry name" value="GT2_GlmU_N_bac"/>
    <property type="match status" value="1"/>
</dbReference>
<dbReference type="InterPro" id="IPR029044">
    <property type="entry name" value="Nucleotide-diphossugar_trans"/>
</dbReference>
<evidence type="ECO:0000313" key="20">
    <source>
        <dbReference type="EMBL" id="BBK25240.1"/>
    </source>
</evidence>
<evidence type="ECO:0000256" key="18">
    <source>
        <dbReference type="HAMAP-Rule" id="MF_01631"/>
    </source>
</evidence>
<dbReference type="Pfam" id="PF12804">
    <property type="entry name" value="NTP_transf_3"/>
    <property type="match status" value="1"/>
</dbReference>
<feature type="binding site" evidence="18">
    <location>
        <position position="74"/>
    </location>
    <ligand>
        <name>UDP-N-acetyl-alpha-D-glucosamine</name>
        <dbReference type="ChEBI" id="CHEBI:57705"/>
    </ligand>
</feature>
<feature type="region of interest" description="N-acetyltransferase" evidence="18">
    <location>
        <begin position="254"/>
        <end position="459"/>
    </location>
</feature>
<accession>A0A8D5A687</accession>
<dbReference type="CDD" id="cd03353">
    <property type="entry name" value="LbH_GlmU_C"/>
    <property type="match status" value="1"/>
</dbReference>
<dbReference type="RefSeq" id="WP_143332561.1">
    <property type="nucleotide sequence ID" value="NZ_AP019697.1"/>
</dbReference>
<reference evidence="21" key="1">
    <citation type="submission" date="2019-05" db="EMBL/GenBank/DDBJ databases">
        <title>Complete genome sequencing of Dialister sp. strain 5BBH33.</title>
        <authorList>
            <person name="Sakamoto M."/>
            <person name="Murakami T."/>
            <person name="Mori H."/>
        </authorList>
    </citation>
    <scope>NUCLEOTIDE SEQUENCE [LARGE SCALE GENOMIC DNA]</scope>
    <source>
        <strain evidence="21">5BBH33</strain>
    </source>
</reference>
<dbReference type="Proteomes" id="UP000320585">
    <property type="component" value="Chromosome"/>
</dbReference>
<feature type="binding site" evidence="18">
    <location>
        <position position="379"/>
    </location>
    <ligand>
        <name>UDP-N-acetyl-alpha-D-glucosamine</name>
        <dbReference type="ChEBI" id="CHEBI:57705"/>
    </ligand>
</feature>
<dbReference type="GO" id="GO:0009245">
    <property type="term" value="P:lipid A biosynthetic process"/>
    <property type="evidence" value="ECO:0007669"/>
    <property type="project" value="UniProtKB-UniRule"/>
</dbReference>
<feature type="binding site" evidence="18">
    <location>
        <position position="230"/>
    </location>
    <ligand>
        <name>UDP-N-acetyl-alpha-D-glucosamine</name>
        <dbReference type="ChEBI" id="CHEBI:57705"/>
    </ligand>
</feature>
<comment type="similarity">
    <text evidence="3 18">In the N-terminal section; belongs to the N-acetylglucosamine-1-phosphate uridyltransferase family.</text>
</comment>
<dbReference type="InterPro" id="IPR050065">
    <property type="entry name" value="GlmU-like"/>
</dbReference>
<evidence type="ECO:0000256" key="5">
    <source>
        <dbReference type="ARBA" id="ARBA00022679"/>
    </source>
</evidence>
<feature type="binding site" evidence="18">
    <location>
        <position position="230"/>
    </location>
    <ligand>
        <name>Mg(2+)</name>
        <dbReference type="ChEBI" id="CHEBI:18420"/>
    </ligand>
</feature>
<dbReference type="InterPro" id="IPR025877">
    <property type="entry name" value="MobA-like_NTP_Trfase"/>
</dbReference>
<evidence type="ECO:0000256" key="3">
    <source>
        <dbReference type="ARBA" id="ARBA00007947"/>
    </source>
</evidence>
<keyword evidence="13 18" id="KW-0012">Acyltransferase</keyword>
<evidence type="ECO:0000256" key="10">
    <source>
        <dbReference type="ARBA" id="ARBA00022960"/>
    </source>
</evidence>
<feature type="binding site" evidence="18">
    <location>
        <position position="353"/>
    </location>
    <ligand>
        <name>UDP-N-acetyl-alpha-D-glucosamine</name>
        <dbReference type="ChEBI" id="CHEBI:57705"/>
    </ligand>
</feature>
<feature type="region of interest" description="Pyrophosphorylase" evidence="18">
    <location>
        <begin position="1"/>
        <end position="232"/>
    </location>
</feature>
<keyword evidence="12 18" id="KW-0511">Multifunctional enzyme</keyword>
<dbReference type="GO" id="GO:0005737">
    <property type="term" value="C:cytoplasm"/>
    <property type="evidence" value="ECO:0007669"/>
    <property type="project" value="UniProtKB-SubCell"/>
</dbReference>
<keyword evidence="9 18" id="KW-0460">Magnesium</keyword>
<dbReference type="EC" id="2.3.1.157" evidence="18"/>
<evidence type="ECO:0000259" key="19">
    <source>
        <dbReference type="Pfam" id="PF12804"/>
    </source>
</evidence>
<dbReference type="GO" id="GO:0003977">
    <property type="term" value="F:UDP-N-acetylglucosamine diphosphorylase activity"/>
    <property type="evidence" value="ECO:0007669"/>
    <property type="project" value="UniProtKB-UniRule"/>
</dbReference>
<dbReference type="Gene3D" id="3.90.550.10">
    <property type="entry name" value="Spore Coat Polysaccharide Biosynthesis Protein SpsA, Chain A"/>
    <property type="match status" value="1"/>
</dbReference>
<comment type="subcellular location">
    <subcellularLocation>
        <location evidence="1 18">Cytoplasm</location>
    </subcellularLocation>
</comment>
<dbReference type="GO" id="GO:0006048">
    <property type="term" value="P:UDP-N-acetylglucosamine biosynthetic process"/>
    <property type="evidence" value="ECO:0007669"/>
    <property type="project" value="UniProtKB-UniPathway"/>
</dbReference>
<dbReference type="GO" id="GO:0016020">
    <property type="term" value="C:membrane"/>
    <property type="evidence" value="ECO:0007669"/>
    <property type="project" value="GOC"/>
</dbReference>
<dbReference type="KEGG" id="dho:Dia5BBH33_11750"/>
<evidence type="ECO:0000256" key="11">
    <source>
        <dbReference type="ARBA" id="ARBA00022984"/>
    </source>
</evidence>
<comment type="pathway">
    <text evidence="18">Bacterial outer membrane biogenesis; LPS lipid A biosynthesis.</text>
</comment>
<organism evidence="20 21">
    <name type="scientific">Dialister hominis</name>
    <dbReference type="NCBI Taxonomy" id="2582419"/>
    <lineage>
        <taxon>Bacteria</taxon>
        <taxon>Bacillati</taxon>
        <taxon>Bacillota</taxon>
        <taxon>Negativicutes</taxon>
        <taxon>Veillonellales</taxon>
        <taxon>Veillonellaceae</taxon>
        <taxon>Dialister</taxon>
    </lineage>
</organism>
<keyword evidence="4 18" id="KW-0963">Cytoplasm</keyword>
<dbReference type="SUPFAM" id="SSF53448">
    <property type="entry name" value="Nucleotide-diphospho-sugar transferases"/>
    <property type="match status" value="1"/>
</dbReference>
<dbReference type="InterPro" id="IPR011004">
    <property type="entry name" value="Trimer_LpxA-like_sf"/>
</dbReference>
<comment type="subunit">
    <text evidence="18">Homotrimer.</text>
</comment>
<sequence length="459" mass="50370">MAELTAVILAAGQGTRMKSAYPKVLHRVCGVPMAEQVIRVVRLGGFEKCVVITGFKEKLVRECLEDKEVVFVHQEEQLGTGHAVMQALPEFKDDPEGYVLVVCGDTPLLRAETIRDLTDTCISNGASAAVLTAVLDNPFGYGRVLRDEKGNMTCIVEQKDGTPEQLSVHEINTGTYVFRAKDLIDALGRIDNKNAQGEYYLTDVFGIMIRDGKKVIPKICDNPEETEGVNSRIQLAEADRILRLRKAEELMAEGVSIINPENTYIGQDVKVGRDTILYPGTILESHTVIGEGCVIGPDTQLTDVTCGSFTHLNRVYAHECKIGSYNEIGPFVHLRPNTDLHDHIKIGNFVEVKNSTVGNGTKLPHLIYCGDSDLGENVNFGCGTVTVNFDGKEKHRCKIDDHAFIGCNTNLVAPVHIGERAFTAAGSTITKDVPANALSVARAKQRNIEDWVKDDTYKD</sequence>
<dbReference type="SUPFAM" id="SSF51161">
    <property type="entry name" value="Trimeric LpxA-like enzymes"/>
    <property type="match status" value="1"/>
</dbReference>
<dbReference type="GO" id="GO:0000287">
    <property type="term" value="F:magnesium ion binding"/>
    <property type="evidence" value="ECO:0007669"/>
    <property type="project" value="UniProtKB-UniRule"/>
</dbReference>
<keyword evidence="6 18" id="KW-0548">Nucleotidyltransferase</keyword>
<feature type="binding site" evidence="18">
    <location>
        <begin position="9"/>
        <end position="12"/>
    </location>
    <ligand>
        <name>UDP-N-acetyl-alpha-D-glucosamine</name>
        <dbReference type="ChEBI" id="CHEBI:57705"/>
    </ligand>
</feature>
<dbReference type="NCBIfam" id="TIGR01173">
    <property type="entry name" value="glmU"/>
    <property type="match status" value="1"/>
</dbReference>
<feature type="binding site" evidence="18">
    <location>
        <position position="105"/>
    </location>
    <ligand>
        <name>Mg(2+)</name>
        <dbReference type="ChEBI" id="CHEBI:18420"/>
    </ligand>
</feature>
<feature type="region of interest" description="Linker" evidence="18">
    <location>
        <begin position="233"/>
        <end position="253"/>
    </location>
</feature>
<evidence type="ECO:0000256" key="2">
    <source>
        <dbReference type="ARBA" id="ARBA00007707"/>
    </source>
</evidence>
<comment type="cofactor">
    <cofactor evidence="18">
        <name>Mg(2+)</name>
        <dbReference type="ChEBI" id="CHEBI:18420"/>
    </cofactor>
    <text evidence="18">Binds 1 Mg(2+) ion per subunit.</text>
</comment>
<dbReference type="PANTHER" id="PTHR43584:SF3">
    <property type="entry name" value="BIFUNCTIONAL PROTEIN GLMU"/>
    <property type="match status" value="1"/>
</dbReference>
<dbReference type="GO" id="GO:0071555">
    <property type="term" value="P:cell wall organization"/>
    <property type="evidence" value="ECO:0007669"/>
    <property type="project" value="UniProtKB-KW"/>
</dbReference>
<dbReference type="GO" id="GO:0009252">
    <property type="term" value="P:peptidoglycan biosynthetic process"/>
    <property type="evidence" value="ECO:0007669"/>
    <property type="project" value="UniProtKB-UniRule"/>
</dbReference>
<feature type="domain" description="MobA-like NTP transferase" evidence="19">
    <location>
        <begin position="6"/>
        <end position="141"/>
    </location>
</feature>
<dbReference type="GO" id="GO:0008360">
    <property type="term" value="P:regulation of cell shape"/>
    <property type="evidence" value="ECO:0007669"/>
    <property type="project" value="UniProtKB-KW"/>
</dbReference>
<dbReference type="OrthoDB" id="9775031at2"/>
<keyword evidence="10 18" id="KW-0133">Cell shape</keyword>
<dbReference type="GO" id="GO:0000902">
    <property type="term" value="P:cell morphogenesis"/>
    <property type="evidence" value="ECO:0007669"/>
    <property type="project" value="UniProtKB-UniRule"/>
</dbReference>
<feature type="active site" description="Proton acceptor" evidence="18">
    <location>
        <position position="365"/>
    </location>
</feature>
<comment type="similarity">
    <text evidence="2 18">In the C-terminal section; belongs to the transferase hexapeptide repeat family.</text>
</comment>
<keyword evidence="21" id="KW-1185">Reference proteome</keyword>
<evidence type="ECO:0000256" key="14">
    <source>
        <dbReference type="ARBA" id="ARBA00023316"/>
    </source>
</evidence>
<dbReference type="InterPro" id="IPR005882">
    <property type="entry name" value="Bifunctional_GlmU"/>
</dbReference>
<dbReference type="Gene3D" id="2.160.10.10">
    <property type="entry name" value="Hexapeptide repeat proteins"/>
    <property type="match status" value="1"/>
</dbReference>
<feature type="binding site" evidence="18">
    <location>
        <begin position="79"/>
        <end position="80"/>
    </location>
    <ligand>
        <name>UDP-N-acetyl-alpha-D-glucosamine</name>
        <dbReference type="ChEBI" id="CHEBI:57705"/>
    </ligand>
</feature>
<keyword evidence="14 18" id="KW-0961">Cell wall biogenesis/degradation</keyword>
<feature type="binding site" evidence="18">
    <location>
        <position position="157"/>
    </location>
    <ligand>
        <name>UDP-N-acetyl-alpha-D-glucosamine</name>
        <dbReference type="ChEBI" id="CHEBI:57705"/>
    </ligand>
</feature>